<comment type="similarity">
    <text evidence="1">Belongs to the polysaccharide synthase family.</text>
</comment>
<evidence type="ECO:0000256" key="3">
    <source>
        <dbReference type="SAM" id="Phobius"/>
    </source>
</evidence>
<feature type="transmembrane region" description="Helical" evidence="3">
    <location>
        <begin position="138"/>
        <end position="164"/>
    </location>
</feature>
<feature type="transmembrane region" description="Helical" evidence="3">
    <location>
        <begin position="75"/>
        <end position="95"/>
    </location>
</feature>
<dbReference type="InterPro" id="IPR003869">
    <property type="entry name" value="Polysac_CapD-like"/>
</dbReference>
<feature type="compositionally biased region" description="Low complexity" evidence="2">
    <location>
        <begin position="643"/>
        <end position="653"/>
    </location>
</feature>
<evidence type="ECO:0000313" key="5">
    <source>
        <dbReference type="EMBL" id="MEX5727350.1"/>
    </source>
</evidence>
<dbReference type="InterPro" id="IPR051203">
    <property type="entry name" value="Polysaccharide_Synthase-Rel"/>
</dbReference>
<keyword evidence="3" id="KW-0812">Transmembrane</keyword>
<dbReference type="SUPFAM" id="SSF53335">
    <property type="entry name" value="S-adenosyl-L-methionine-dependent methyltransferases"/>
    <property type="match status" value="1"/>
</dbReference>
<keyword evidence="3" id="KW-1133">Transmembrane helix</keyword>
<dbReference type="SUPFAM" id="SSF51735">
    <property type="entry name" value="NAD(P)-binding Rossmann-fold domains"/>
    <property type="match status" value="1"/>
</dbReference>
<evidence type="ECO:0000313" key="6">
    <source>
        <dbReference type="Proteomes" id="UP001560019"/>
    </source>
</evidence>
<name>A0ABV3XPV3_9RHOB</name>
<keyword evidence="3" id="KW-0472">Membrane</keyword>
<dbReference type="EMBL" id="JBEHHI010000001">
    <property type="protein sequence ID" value="MEX5727350.1"/>
    <property type="molecule type" value="Genomic_DNA"/>
</dbReference>
<feature type="region of interest" description="Disordered" evidence="2">
    <location>
        <begin position="643"/>
        <end position="664"/>
    </location>
</feature>
<dbReference type="Pfam" id="PF13727">
    <property type="entry name" value="CoA_binding_3"/>
    <property type="match status" value="1"/>
</dbReference>
<dbReference type="Gene3D" id="3.40.50.720">
    <property type="entry name" value="NAD(P)-binding Rossmann-like Domain"/>
    <property type="match status" value="2"/>
</dbReference>
<sequence>MTDASNDNTKRQGQQVEQNGSWIGRKLLRLVVSLGPRRKTAVFLLVDMLTVPVCFVLALGLQTTHFWPSELADRGHYLVIVLMGVAALVSMVLGLPRIKLKAFETRGIYATAIFASLVALSGIALNRLAGGPVPVTTFITFGMLTFLCGAGWRLVGLQALLWVYRQGQPRCRVLIYGAGRTGIQLATALHKDEQIEPVAFADDNRALQGMNVAGLPVHPPARIPELVAEKGIGRVLLAMPSVSRPRQLRIVRRLEKMGLDVHALPSFAQLAGEGGLVEKLAPISPTDLLGRFMLDQELPQVSEYYEGRNIMVTGAGGSIGSELCRQILACKPACLVLYDISEVSLYTIDMELRVLADDAGVRLVSVLGSVGDRPRVSRALKLYDIDVVLHAAAYKHVPIVEENETAGLSNNVLGTRVLGEAAAEAGVSSFVLISSDKAVRPSNIMGASKRLAELVLQDLMARNAGTLFSIVRFGNVLGSSGSVIPLFQDQISRGGPLTVTHQDVTRYFMTIPEATRLVLLAGSFARGGDVFVLDMGEPVPIRRLARQMIEAAGYTVRDESNPDGDIEIIFTGLRKGEKMHEEILTGADLLTTPHPRILRTQEESLSRLEVASMLRDLSAAVSRADPDSAREVVQRWVRDYCPDPDALPAPQALTLRPAPQEKAQ</sequence>
<dbReference type="PANTHER" id="PTHR43318">
    <property type="entry name" value="UDP-N-ACETYLGLUCOSAMINE 4,6-DEHYDRATASE"/>
    <property type="match status" value="1"/>
</dbReference>
<dbReference type="InterPro" id="IPR036291">
    <property type="entry name" value="NAD(P)-bd_dom_sf"/>
</dbReference>
<dbReference type="Proteomes" id="UP001560019">
    <property type="component" value="Unassembled WGS sequence"/>
</dbReference>
<feature type="transmembrane region" description="Helical" evidence="3">
    <location>
        <begin position="42"/>
        <end position="63"/>
    </location>
</feature>
<dbReference type="CDD" id="cd05237">
    <property type="entry name" value="UDP_invert_4-6DH_SDR_e"/>
    <property type="match status" value="1"/>
</dbReference>
<evidence type="ECO:0000256" key="2">
    <source>
        <dbReference type="SAM" id="MobiDB-lite"/>
    </source>
</evidence>
<protein>
    <submittedName>
        <fullName evidence="5">FlaA1/EpsC-like NDP-sugar epimerase</fullName>
    </submittedName>
</protein>
<dbReference type="Pfam" id="PF02719">
    <property type="entry name" value="Polysacc_synt_2"/>
    <property type="match status" value="1"/>
</dbReference>
<feature type="domain" description="Polysaccharide biosynthesis protein CapD-like" evidence="4">
    <location>
        <begin position="310"/>
        <end position="600"/>
    </location>
</feature>
<keyword evidence="6" id="KW-1185">Reference proteome</keyword>
<dbReference type="PANTHER" id="PTHR43318:SF1">
    <property type="entry name" value="POLYSACCHARIDE BIOSYNTHESIS PROTEIN EPSC-RELATED"/>
    <property type="match status" value="1"/>
</dbReference>
<proteinExistence type="inferred from homology"/>
<dbReference type="InterPro" id="IPR029063">
    <property type="entry name" value="SAM-dependent_MTases_sf"/>
</dbReference>
<evidence type="ECO:0000259" key="4">
    <source>
        <dbReference type="Pfam" id="PF02719"/>
    </source>
</evidence>
<accession>A0ABV3XPV3</accession>
<feature type="transmembrane region" description="Helical" evidence="3">
    <location>
        <begin position="107"/>
        <end position="126"/>
    </location>
</feature>
<reference evidence="5 6" key="1">
    <citation type="submission" date="2024-06" db="EMBL/GenBank/DDBJ databases">
        <title>Genome of Rhodovulum iodosum, a marine photoferrotroph.</title>
        <authorList>
            <person name="Bianchini G."/>
            <person name="Nikeleit V."/>
            <person name="Kappler A."/>
            <person name="Bryce C."/>
            <person name="Sanchez-Baracaldo P."/>
        </authorList>
    </citation>
    <scope>NUCLEOTIDE SEQUENCE [LARGE SCALE GENOMIC DNA]</scope>
    <source>
        <strain evidence="5 6">UT/N1</strain>
    </source>
</reference>
<comment type="caution">
    <text evidence="5">The sequence shown here is derived from an EMBL/GenBank/DDBJ whole genome shotgun (WGS) entry which is preliminary data.</text>
</comment>
<organism evidence="5 6">
    <name type="scientific">Rhodovulum iodosum</name>
    <dbReference type="NCBI Taxonomy" id="68291"/>
    <lineage>
        <taxon>Bacteria</taxon>
        <taxon>Pseudomonadati</taxon>
        <taxon>Pseudomonadota</taxon>
        <taxon>Alphaproteobacteria</taxon>
        <taxon>Rhodobacterales</taxon>
        <taxon>Paracoccaceae</taxon>
        <taxon>Rhodovulum</taxon>
    </lineage>
</organism>
<gene>
    <name evidence="5" type="ORF">Ga0609869_000703</name>
</gene>
<evidence type="ECO:0000256" key="1">
    <source>
        <dbReference type="ARBA" id="ARBA00007430"/>
    </source>
</evidence>